<feature type="region of interest" description="Disordered" evidence="1">
    <location>
        <begin position="84"/>
        <end position="115"/>
    </location>
</feature>
<sequence length="126" mass="13723">MKFLYQKKHQPLDPIKQALRKIARVLGKAFCYLGTPPLCPLHQASALTQFHCHYLGVCPICSLCSFPGIATSSCWSPCSSCCGSSTASSVPCRSSTKSRRPSSRGNVRSGISGRSSEIRLHDYQSN</sequence>
<feature type="compositionally biased region" description="Low complexity" evidence="1">
    <location>
        <begin position="84"/>
        <end position="95"/>
    </location>
</feature>
<protein>
    <submittedName>
        <fullName evidence="2">Uncharacterized protein LOC108049291</fullName>
    </submittedName>
</protein>
<accession>A0A6P4FKW2</accession>
<dbReference type="RefSeq" id="XP_016985921.2">
    <property type="nucleotide sequence ID" value="XM_017130432.2"/>
</dbReference>
<organism evidence="2">
    <name type="scientific">Drosophila rhopaloa</name>
    <name type="common">Fruit fly</name>
    <dbReference type="NCBI Taxonomy" id="1041015"/>
    <lineage>
        <taxon>Eukaryota</taxon>
        <taxon>Metazoa</taxon>
        <taxon>Ecdysozoa</taxon>
        <taxon>Arthropoda</taxon>
        <taxon>Hexapoda</taxon>
        <taxon>Insecta</taxon>
        <taxon>Pterygota</taxon>
        <taxon>Neoptera</taxon>
        <taxon>Endopterygota</taxon>
        <taxon>Diptera</taxon>
        <taxon>Brachycera</taxon>
        <taxon>Muscomorpha</taxon>
        <taxon>Ephydroidea</taxon>
        <taxon>Drosophilidae</taxon>
        <taxon>Drosophila</taxon>
        <taxon>Sophophora</taxon>
    </lineage>
</organism>
<dbReference type="AlphaFoldDB" id="A0A6P4FKW2"/>
<dbReference type="OrthoDB" id="7834160at2759"/>
<gene>
    <name evidence="2" type="primary">LOC108049291</name>
</gene>
<name>A0A6P4FKW2_DRORH</name>
<dbReference type="GeneID" id="108049291"/>
<dbReference type="RefSeq" id="XP_016985921.1">
    <property type="nucleotide sequence ID" value="XM_017130432.1"/>
</dbReference>
<proteinExistence type="predicted"/>
<evidence type="ECO:0000313" key="2">
    <source>
        <dbReference type="RefSeq" id="XP_016985921.1"/>
    </source>
</evidence>
<reference evidence="2" key="1">
    <citation type="submission" date="2025-08" db="UniProtKB">
        <authorList>
            <consortium name="RefSeq"/>
        </authorList>
    </citation>
    <scope>IDENTIFICATION</scope>
</reference>
<evidence type="ECO:0000256" key="1">
    <source>
        <dbReference type="SAM" id="MobiDB-lite"/>
    </source>
</evidence>